<dbReference type="PANTHER" id="PTHR43000">
    <property type="entry name" value="DTDP-D-GLUCOSE 4,6-DEHYDRATASE-RELATED"/>
    <property type="match status" value="1"/>
</dbReference>
<dbReference type="Gene3D" id="3.40.50.720">
    <property type="entry name" value="NAD(P)-binding Rossmann-like Domain"/>
    <property type="match status" value="1"/>
</dbReference>
<dbReference type="InterPro" id="IPR001509">
    <property type="entry name" value="Epimerase_deHydtase"/>
</dbReference>
<comment type="similarity">
    <text evidence="1">Belongs to the NAD(P)-dependent epimerase/dehydratase family.</text>
</comment>
<sequence length="358" mass="41157">MSIVLITGAAGLIGSEAAEFYMREGFTVLGIDNDMRQSFFGAEGSTIWNKERLEKQYPNQYIHFNMDIRHKEGIHQLFAKYKDHIALIIHTAAQPSHDWAAKDPYTDFEVNANGTLNLLEATRIYCPEAVFIFTSTNKVYGDGPNSLSFVEQEHRWELAQDHPYHKGIPEEMSVDSCLHSLFGASKLAADILVQEYGRYFHMKTYSLRCGVLTGSKQAGVALHGFVNYLMKCGITKREYTILGYKGKQVRDVIHSSDVIHAFDCIFRNPVHHGEVYNLGGGRDGNISLLEAIHLCEEITGNPFAYTYVDQPRIGDHIWYVSSLDKFKAHYPNWRQRYTTRQIFEEIYEYNRERWMNEA</sequence>
<protein>
    <submittedName>
        <fullName evidence="3">NAD-dependent epimerase/dehydratase family protein</fullName>
    </submittedName>
</protein>
<accession>A0AA41X8P3</accession>
<dbReference type="SUPFAM" id="SSF51735">
    <property type="entry name" value="NAD(P)-binding Rossmann-fold domains"/>
    <property type="match status" value="1"/>
</dbReference>
<proteinExistence type="inferred from homology"/>
<dbReference type="Proteomes" id="UP001156102">
    <property type="component" value="Unassembled WGS sequence"/>
</dbReference>
<organism evidence="3 4">
    <name type="scientific">Ectobacillus ponti</name>
    <dbReference type="NCBI Taxonomy" id="2961894"/>
    <lineage>
        <taxon>Bacteria</taxon>
        <taxon>Bacillati</taxon>
        <taxon>Bacillota</taxon>
        <taxon>Bacilli</taxon>
        <taxon>Bacillales</taxon>
        <taxon>Bacillaceae</taxon>
        <taxon>Ectobacillus</taxon>
    </lineage>
</organism>
<dbReference type="RefSeq" id="WP_254758262.1">
    <property type="nucleotide sequence ID" value="NZ_JANCLT010000003.1"/>
</dbReference>
<name>A0AA41X8P3_9BACI</name>
<reference evidence="3" key="1">
    <citation type="submission" date="2022-07" db="EMBL/GenBank/DDBJ databases">
        <authorList>
            <person name="Li W.-J."/>
            <person name="Deng Q.-Q."/>
        </authorList>
    </citation>
    <scope>NUCLEOTIDE SEQUENCE</scope>
    <source>
        <strain evidence="3">SYSU M60031</strain>
    </source>
</reference>
<dbReference type="EMBL" id="JANCLT010000003">
    <property type="protein sequence ID" value="MCP8968348.1"/>
    <property type="molecule type" value="Genomic_DNA"/>
</dbReference>
<evidence type="ECO:0000313" key="4">
    <source>
        <dbReference type="Proteomes" id="UP001156102"/>
    </source>
</evidence>
<evidence type="ECO:0000256" key="1">
    <source>
        <dbReference type="ARBA" id="ARBA00007637"/>
    </source>
</evidence>
<dbReference type="AlphaFoldDB" id="A0AA41X8P3"/>
<comment type="caution">
    <text evidence="3">The sequence shown here is derived from an EMBL/GenBank/DDBJ whole genome shotgun (WGS) entry which is preliminary data.</text>
</comment>
<evidence type="ECO:0000259" key="2">
    <source>
        <dbReference type="Pfam" id="PF01370"/>
    </source>
</evidence>
<keyword evidence="4" id="KW-1185">Reference proteome</keyword>
<dbReference type="InterPro" id="IPR036291">
    <property type="entry name" value="NAD(P)-bd_dom_sf"/>
</dbReference>
<feature type="domain" description="NAD-dependent epimerase/dehydratase" evidence="2">
    <location>
        <begin position="4"/>
        <end position="279"/>
    </location>
</feature>
<gene>
    <name evidence="3" type="ORF">NK662_07305</name>
</gene>
<evidence type="ECO:0000313" key="3">
    <source>
        <dbReference type="EMBL" id="MCP8968348.1"/>
    </source>
</evidence>
<dbReference type="Pfam" id="PF01370">
    <property type="entry name" value="Epimerase"/>
    <property type="match status" value="1"/>
</dbReference>